<keyword evidence="7 8" id="KW-0472">Membrane</keyword>
<dbReference type="KEGG" id="gaw:V144x_30070"/>
<evidence type="ECO:0000256" key="8">
    <source>
        <dbReference type="SAM" id="Phobius"/>
    </source>
</evidence>
<protein>
    <recommendedName>
        <fullName evidence="9">Glycosyltransferase RgtA/B/C/D-like domain-containing protein</fullName>
    </recommendedName>
</protein>
<comment type="subcellular location">
    <subcellularLocation>
        <location evidence="1">Cell membrane</location>
        <topology evidence="1">Multi-pass membrane protein</topology>
    </subcellularLocation>
</comment>
<evidence type="ECO:0000256" key="4">
    <source>
        <dbReference type="ARBA" id="ARBA00022679"/>
    </source>
</evidence>
<feature type="domain" description="Glycosyltransferase RgtA/B/C/D-like" evidence="9">
    <location>
        <begin position="58"/>
        <end position="237"/>
    </location>
</feature>
<dbReference type="Pfam" id="PF13231">
    <property type="entry name" value="PMT_2"/>
    <property type="match status" value="1"/>
</dbReference>
<dbReference type="Proteomes" id="UP000318704">
    <property type="component" value="Chromosome"/>
</dbReference>
<feature type="transmembrane region" description="Helical" evidence="8">
    <location>
        <begin position="310"/>
        <end position="327"/>
    </location>
</feature>
<feature type="transmembrane region" description="Helical" evidence="8">
    <location>
        <begin position="284"/>
        <end position="304"/>
    </location>
</feature>
<feature type="transmembrane region" description="Helical" evidence="8">
    <location>
        <begin position="360"/>
        <end position="378"/>
    </location>
</feature>
<evidence type="ECO:0000256" key="7">
    <source>
        <dbReference type="ARBA" id="ARBA00023136"/>
    </source>
</evidence>
<feature type="transmembrane region" description="Helical" evidence="8">
    <location>
        <begin position="174"/>
        <end position="199"/>
    </location>
</feature>
<keyword evidence="5 8" id="KW-0812">Transmembrane</keyword>
<evidence type="ECO:0000313" key="10">
    <source>
        <dbReference type="EMBL" id="QDT97532.1"/>
    </source>
</evidence>
<dbReference type="PANTHER" id="PTHR33908">
    <property type="entry name" value="MANNOSYLTRANSFERASE YKCB-RELATED"/>
    <property type="match status" value="1"/>
</dbReference>
<dbReference type="GO" id="GO:0016763">
    <property type="term" value="F:pentosyltransferase activity"/>
    <property type="evidence" value="ECO:0007669"/>
    <property type="project" value="TreeGrafter"/>
</dbReference>
<dbReference type="GO" id="GO:0009103">
    <property type="term" value="P:lipopolysaccharide biosynthetic process"/>
    <property type="evidence" value="ECO:0007669"/>
    <property type="project" value="UniProtKB-ARBA"/>
</dbReference>
<evidence type="ECO:0000259" key="9">
    <source>
        <dbReference type="Pfam" id="PF13231"/>
    </source>
</evidence>
<feature type="transmembrane region" description="Helical" evidence="8">
    <location>
        <begin position="143"/>
        <end position="162"/>
    </location>
</feature>
<dbReference type="InterPro" id="IPR050297">
    <property type="entry name" value="LipidA_mod_glycosyltrf_83"/>
</dbReference>
<keyword evidence="4" id="KW-0808">Transferase</keyword>
<evidence type="ECO:0000256" key="2">
    <source>
        <dbReference type="ARBA" id="ARBA00022475"/>
    </source>
</evidence>
<dbReference type="PANTHER" id="PTHR33908:SF11">
    <property type="entry name" value="MEMBRANE PROTEIN"/>
    <property type="match status" value="1"/>
</dbReference>
<dbReference type="AlphaFoldDB" id="A0A517VX15"/>
<name>A0A517VX15_9PLAN</name>
<accession>A0A517VX15</accession>
<feature type="transmembrane region" description="Helical" evidence="8">
    <location>
        <begin position="79"/>
        <end position="100"/>
    </location>
</feature>
<dbReference type="GO" id="GO:0005886">
    <property type="term" value="C:plasma membrane"/>
    <property type="evidence" value="ECO:0007669"/>
    <property type="project" value="UniProtKB-SubCell"/>
</dbReference>
<keyword evidence="6 8" id="KW-1133">Transmembrane helix</keyword>
<feature type="transmembrane region" description="Helical" evidence="8">
    <location>
        <begin position="219"/>
        <end position="239"/>
    </location>
</feature>
<evidence type="ECO:0000313" key="11">
    <source>
        <dbReference type="Proteomes" id="UP000318704"/>
    </source>
</evidence>
<organism evidence="10 11">
    <name type="scientific">Gimesia aquarii</name>
    <dbReference type="NCBI Taxonomy" id="2527964"/>
    <lineage>
        <taxon>Bacteria</taxon>
        <taxon>Pseudomonadati</taxon>
        <taxon>Planctomycetota</taxon>
        <taxon>Planctomycetia</taxon>
        <taxon>Planctomycetales</taxon>
        <taxon>Planctomycetaceae</taxon>
        <taxon>Gimesia</taxon>
    </lineage>
</organism>
<keyword evidence="3" id="KW-0328">Glycosyltransferase</keyword>
<sequence>MYSEQFIWYCLLLLVVMMGAAGRVYGLGDLSLWFDECFCWKMSTFPLSEQWQRASQDNHPPLFYFILKVWTLGLGSSPATVRLLSVMFGLSTILGTFFLVREIEADVFKSTRVDPRVMKPALLAAALVALSPFQIEWSQTIRMYALGASLGVWASWALLRALTAPKFRTRDWIVYGFLAAGLIYTHYFGFFILAAHGLYGGMRILLALLSKENQRPLKVRIVLLPLLSVAIVGILWWPWMDEFLLQRQRGLEQEWGRPQGIDHLTRSVAEMFGFMWNPASTEMYRAKIIAILFSILTIIAFFFGRKSERFLGLIVLCSFGFALFLGSGSKSLIASWYFLFAHVFFLCAIAVMLFRIPSRYLSRIAITAVLISAGWQFAQQLQWRDTRIDYPSFQAAVNYVEALREKDELIFVNGPRDFVAVSPYLKDCDPMFVISKEWDFVFGTGTAVVSTQKHLTPTSVADLESQRAWVIFASNKSMYPKGVEMPKNWVDITEERFNDWRYGQIIVQQYERINSIN</sequence>
<proteinExistence type="predicted"/>
<gene>
    <name evidence="10" type="ORF">V144x_30070</name>
</gene>
<feature type="transmembrane region" description="Helical" evidence="8">
    <location>
        <begin position="7"/>
        <end position="26"/>
    </location>
</feature>
<feature type="transmembrane region" description="Helical" evidence="8">
    <location>
        <begin position="334"/>
        <end position="354"/>
    </location>
</feature>
<evidence type="ECO:0000256" key="1">
    <source>
        <dbReference type="ARBA" id="ARBA00004651"/>
    </source>
</evidence>
<evidence type="ECO:0000256" key="3">
    <source>
        <dbReference type="ARBA" id="ARBA00022676"/>
    </source>
</evidence>
<dbReference type="EMBL" id="CP037920">
    <property type="protein sequence ID" value="QDT97532.1"/>
    <property type="molecule type" value="Genomic_DNA"/>
</dbReference>
<keyword evidence="2" id="KW-1003">Cell membrane</keyword>
<dbReference type="InterPro" id="IPR038731">
    <property type="entry name" value="RgtA/B/C-like"/>
</dbReference>
<reference evidence="10 11" key="1">
    <citation type="submission" date="2019-03" db="EMBL/GenBank/DDBJ databases">
        <title>Deep-cultivation of Planctomycetes and their phenomic and genomic characterization uncovers novel biology.</title>
        <authorList>
            <person name="Wiegand S."/>
            <person name="Jogler M."/>
            <person name="Boedeker C."/>
            <person name="Pinto D."/>
            <person name="Vollmers J."/>
            <person name="Rivas-Marin E."/>
            <person name="Kohn T."/>
            <person name="Peeters S.H."/>
            <person name="Heuer A."/>
            <person name="Rast P."/>
            <person name="Oberbeckmann S."/>
            <person name="Bunk B."/>
            <person name="Jeske O."/>
            <person name="Meyerdierks A."/>
            <person name="Storesund J.E."/>
            <person name="Kallscheuer N."/>
            <person name="Luecker S."/>
            <person name="Lage O.M."/>
            <person name="Pohl T."/>
            <person name="Merkel B.J."/>
            <person name="Hornburger P."/>
            <person name="Mueller R.-W."/>
            <person name="Bruemmer F."/>
            <person name="Labrenz M."/>
            <person name="Spormann A.M."/>
            <person name="Op den Camp H."/>
            <person name="Overmann J."/>
            <person name="Amann R."/>
            <person name="Jetten M.S.M."/>
            <person name="Mascher T."/>
            <person name="Medema M.H."/>
            <person name="Devos D.P."/>
            <person name="Kaster A.-K."/>
            <person name="Ovreas L."/>
            <person name="Rohde M."/>
            <person name="Galperin M.Y."/>
            <person name="Jogler C."/>
        </authorList>
    </citation>
    <scope>NUCLEOTIDE SEQUENCE [LARGE SCALE GENOMIC DNA]</scope>
    <source>
        <strain evidence="10 11">V144</strain>
    </source>
</reference>
<evidence type="ECO:0000256" key="5">
    <source>
        <dbReference type="ARBA" id="ARBA00022692"/>
    </source>
</evidence>
<evidence type="ECO:0000256" key="6">
    <source>
        <dbReference type="ARBA" id="ARBA00022989"/>
    </source>
</evidence>